<dbReference type="KEGG" id="act:ACLA_028930"/>
<keyword evidence="3" id="KW-1185">Reference proteome</keyword>
<feature type="compositionally biased region" description="Basic and acidic residues" evidence="1">
    <location>
        <begin position="58"/>
        <end position="68"/>
    </location>
</feature>
<gene>
    <name evidence="2" type="ORF">ACLA_028930</name>
</gene>
<feature type="compositionally biased region" description="Polar residues" evidence="1">
    <location>
        <begin position="45"/>
        <end position="57"/>
    </location>
</feature>
<dbReference type="RefSeq" id="XP_001269593.1">
    <property type="nucleotide sequence ID" value="XM_001269592.1"/>
</dbReference>
<organism evidence="2 3">
    <name type="scientific">Aspergillus clavatus (strain ATCC 1007 / CBS 513.65 / DSM 816 / NCTC 3887 / NRRL 1 / QM 1276 / 107)</name>
    <dbReference type="NCBI Taxonomy" id="344612"/>
    <lineage>
        <taxon>Eukaryota</taxon>
        <taxon>Fungi</taxon>
        <taxon>Dikarya</taxon>
        <taxon>Ascomycota</taxon>
        <taxon>Pezizomycotina</taxon>
        <taxon>Eurotiomycetes</taxon>
        <taxon>Eurotiomycetidae</taxon>
        <taxon>Eurotiales</taxon>
        <taxon>Aspergillaceae</taxon>
        <taxon>Aspergillus</taxon>
        <taxon>Aspergillus subgen. Fumigati</taxon>
    </lineage>
</organism>
<sequence length="100" mass="11591">MKEFVQYLPDMDLVFNIHDEPRVVVPSDDLPRLVNLAKGHVLPKSFQNQSPKNSWSSRPKDLNKGDRIDGMRKTRFNHTSVYILRKKVEQGCCSQLKIPN</sequence>
<evidence type="ECO:0000313" key="2">
    <source>
        <dbReference type="EMBL" id="EAW08167.1"/>
    </source>
</evidence>
<dbReference type="Proteomes" id="UP000006701">
    <property type="component" value="Unassembled WGS sequence"/>
</dbReference>
<dbReference type="HOGENOM" id="CLU_2305427_0_0_1"/>
<dbReference type="OrthoDB" id="541052at2759"/>
<dbReference type="AlphaFoldDB" id="A1CR96"/>
<protein>
    <submittedName>
        <fullName evidence="2">Uncharacterized protein</fullName>
    </submittedName>
</protein>
<accession>A1CR96</accession>
<dbReference type="VEuPathDB" id="FungiDB:ACLA_028930"/>
<proteinExistence type="predicted"/>
<evidence type="ECO:0000256" key="1">
    <source>
        <dbReference type="SAM" id="MobiDB-lite"/>
    </source>
</evidence>
<dbReference type="EMBL" id="DS027059">
    <property type="protein sequence ID" value="EAW08167.1"/>
    <property type="molecule type" value="Genomic_DNA"/>
</dbReference>
<name>A1CR96_ASPCL</name>
<evidence type="ECO:0000313" key="3">
    <source>
        <dbReference type="Proteomes" id="UP000006701"/>
    </source>
</evidence>
<reference evidence="2 3" key="1">
    <citation type="journal article" date="2008" name="PLoS Genet.">
        <title>Genomic islands in the pathogenic filamentous fungus Aspergillus fumigatus.</title>
        <authorList>
            <person name="Fedorova N.D."/>
            <person name="Khaldi N."/>
            <person name="Joardar V.S."/>
            <person name="Maiti R."/>
            <person name="Amedeo P."/>
            <person name="Anderson M.J."/>
            <person name="Crabtree J."/>
            <person name="Silva J.C."/>
            <person name="Badger J.H."/>
            <person name="Albarraq A."/>
            <person name="Angiuoli S."/>
            <person name="Bussey H."/>
            <person name="Bowyer P."/>
            <person name="Cotty P.J."/>
            <person name="Dyer P.S."/>
            <person name="Egan A."/>
            <person name="Galens K."/>
            <person name="Fraser-Liggett C.M."/>
            <person name="Haas B.J."/>
            <person name="Inman J.M."/>
            <person name="Kent R."/>
            <person name="Lemieux S."/>
            <person name="Malavazi I."/>
            <person name="Orvis J."/>
            <person name="Roemer T."/>
            <person name="Ronning C.M."/>
            <person name="Sundaram J.P."/>
            <person name="Sutton G."/>
            <person name="Turner G."/>
            <person name="Venter J.C."/>
            <person name="White O.R."/>
            <person name="Whitty B.R."/>
            <person name="Youngman P."/>
            <person name="Wolfe K.H."/>
            <person name="Goldman G.H."/>
            <person name="Wortman J.R."/>
            <person name="Jiang B."/>
            <person name="Denning D.W."/>
            <person name="Nierman W.C."/>
        </authorList>
    </citation>
    <scope>NUCLEOTIDE SEQUENCE [LARGE SCALE GENOMIC DNA]</scope>
    <source>
        <strain evidence="3">ATCC 1007 / CBS 513.65 / DSM 816 / NCTC 3887 / NRRL 1</strain>
    </source>
</reference>
<feature type="region of interest" description="Disordered" evidence="1">
    <location>
        <begin position="45"/>
        <end position="68"/>
    </location>
</feature>
<dbReference type="GeneID" id="4700863"/>